<dbReference type="Pfam" id="PF10257">
    <property type="entry name" value="RAI16-like"/>
    <property type="match status" value="1"/>
</dbReference>
<accession>A0A9W8G3S7</accession>
<gene>
    <name evidence="4" type="ORF">GGI25_005494</name>
</gene>
<dbReference type="InterPro" id="IPR045669">
    <property type="entry name" value="FHIP_C"/>
</dbReference>
<dbReference type="AlphaFoldDB" id="A0A9W8G3S7"/>
<organism evidence="4 5">
    <name type="scientific">Coemansia spiralis</name>
    <dbReference type="NCBI Taxonomy" id="417178"/>
    <lineage>
        <taxon>Eukaryota</taxon>
        <taxon>Fungi</taxon>
        <taxon>Fungi incertae sedis</taxon>
        <taxon>Zoopagomycota</taxon>
        <taxon>Kickxellomycotina</taxon>
        <taxon>Kickxellomycetes</taxon>
        <taxon>Kickxellales</taxon>
        <taxon>Kickxellaceae</taxon>
        <taxon>Coemansia</taxon>
    </lineage>
</organism>
<dbReference type="OrthoDB" id="5350595at2759"/>
<dbReference type="Pfam" id="PF19314">
    <property type="entry name" value="DUF5917"/>
    <property type="match status" value="1"/>
</dbReference>
<proteinExistence type="inferred from homology"/>
<feature type="domain" description="FHF complex subunit HOOK-interacting protein C-terminal" evidence="3">
    <location>
        <begin position="732"/>
        <end position="824"/>
    </location>
</feature>
<evidence type="ECO:0000256" key="1">
    <source>
        <dbReference type="ARBA" id="ARBA00024336"/>
    </source>
</evidence>
<evidence type="ECO:0000259" key="3">
    <source>
        <dbReference type="Pfam" id="PF19314"/>
    </source>
</evidence>
<comment type="caution">
    <text evidence="4">The sequence shown here is derived from an EMBL/GenBank/DDBJ whole genome shotgun (WGS) entry which is preliminary data.</text>
</comment>
<reference evidence="4" key="1">
    <citation type="submission" date="2022-07" db="EMBL/GenBank/DDBJ databases">
        <title>Phylogenomic reconstructions and comparative analyses of Kickxellomycotina fungi.</title>
        <authorList>
            <person name="Reynolds N.K."/>
            <person name="Stajich J.E."/>
            <person name="Barry K."/>
            <person name="Grigoriev I.V."/>
            <person name="Crous P."/>
            <person name="Smith M.E."/>
        </authorList>
    </citation>
    <scope>NUCLEOTIDE SEQUENCE</scope>
    <source>
        <strain evidence="4">NRRL 3115</strain>
    </source>
</reference>
<dbReference type="PANTHER" id="PTHR21705">
    <property type="entry name" value="RAI16 PROTEIN-RELATED"/>
    <property type="match status" value="1"/>
</dbReference>
<protein>
    <recommendedName>
        <fullName evidence="3">FHF complex subunit HOOK-interacting protein C-terminal domain-containing protein</fullName>
    </recommendedName>
</protein>
<dbReference type="EMBL" id="JANBTW010000102">
    <property type="protein sequence ID" value="KAJ2671480.1"/>
    <property type="molecule type" value="Genomic_DNA"/>
</dbReference>
<evidence type="ECO:0000313" key="4">
    <source>
        <dbReference type="EMBL" id="KAJ2671480.1"/>
    </source>
</evidence>
<evidence type="ECO:0000313" key="5">
    <source>
        <dbReference type="Proteomes" id="UP001151518"/>
    </source>
</evidence>
<name>A0A9W8G3S7_9FUNG</name>
<comment type="similarity">
    <text evidence="1">Belongs to the FHIP family.</text>
</comment>
<dbReference type="Proteomes" id="UP001151518">
    <property type="component" value="Unassembled WGS sequence"/>
</dbReference>
<evidence type="ECO:0000256" key="2">
    <source>
        <dbReference type="SAM" id="MobiDB-lite"/>
    </source>
</evidence>
<dbReference type="InterPro" id="IPR019384">
    <property type="entry name" value="FHIP"/>
</dbReference>
<sequence length="973" mass="107049">MNGNYAGHTAATASSTPHARRHHTTRGAAAQSPQPLKQARTAAAEMLDRMRTLVDNVSVALDGPPPTRTDKLIENWARIQEHFSRQEDLSRLRITDTTIPHHLELMLRLLAREMLDSGTAPLQPLEFGPCVEYLLQYHILTDLVDLASVDLPRGMRKYVVLFFDHFIECIPLGLLPESAIRLPLVAIMRQCASIVQTSPTAAKSDTGARLGHGYHGVPSDRAAVVLSHDLLKLIVTVFRRLREHATMVDLFFDWDSEPPVRSSELAVASLRAVAAASVQSTRGHELFLVHTVIEYLLAPGATGQLAREALVLIVQVLLAPQDRSRYVGFLLDQARVPELLVEHIGYLYAQMPVFRPMPRSPDAHLFTTEYRGLREIPPLRRRMTTPSVDTDIKPRLSELLARDAVLRSVAQQDQREAQILAASHFPEHVDMFFICWELLDELTFCASSDSRVVAAVQSQLTNGFLRTHIEPALLSTMASRSQAITTVSYLTDLVALTHSTSVLDALFAVLLGSDLGPELLHQEATAAAAAAAGPRGPTGLSLEDQELLDSIEDDALRAEAAALLGTSQVTEQPRRAQLRDTLIGWMTEDNTHLSLSTLRLFDAILASMNQFAITSLVLRNFGDAVEGPALGLGASVAADQEMVRAVVERFIDATPTHISSAMPEAVVAAAMRLEGTGGSSEAILEPRGCDDYVGDCLDRLRFNQEYIAKCWVPKSAFIPLEQDNSSGGMYPGVFLTSLIGQFGLVVRRHMAYNLLLTSMVTRLAALADPGVCAFLFLANSTVVPTEHPRLCFLYDALVQASADAYVKSERVPRFAARLARQRREGVETAIRVGAAHPRAQELVSNVDSSSRPQASSGLMDVDPVQQKDVVTKNRAEAVRAAAFLGTPIKRFVHGYIVLDEFGKEMAAMAMALHTLELDRMMDRSGLVDVKEDLAELLEYYDPEEPGYKQMAMVHQMLRAHRMSIIELGQNHPK</sequence>
<dbReference type="PANTHER" id="PTHR21705:SF11">
    <property type="entry name" value="FHIP FAMILY PROTEIN CG3558"/>
    <property type="match status" value="1"/>
</dbReference>
<feature type="region of interest" description="Disordered" evidence="2">
    <location>
        <begin position="1"/>
        <end position="37"/>
    </location>
</feature>